<comment type="caution">
    <text evidence="1">The sequence shown here is derived from an EMBL/GenBank/DDBJ whole genome shotgun (WGS) entry which is preliminary data.</text>
</comment>
<evidence type="ECO:0000313" key="2">
    <source>
        <dbReference type="Proteomes" id="UP000019763"/>
    </source>
</evidence>
<reference evidence="1" key="1">
    <citation type="submission" date="2013-12" db="EMBL/GenBank/DDBJ databases">
        <authorList>
            <person name="Omoto C.K."/>
            <person name="Sibley D."/>
            <person name="Venepally P."/>
            <person name="Hadjithomas M."/>
            <person name="Karamycheva S."/>
            <person name="Brunk B."/>
            <person name="Roos D."/>
            <person name="Caler E."/>
            <person name="Lorenzi H."/>
        </authorList>
    </citation>
    <scope>NUCLEOTIDE SEQUENCE</scope>
</reference>
<organism evidence="1 2">
    <name type="scientific">Gregarina niphandrodes</name>
    <name type="common">Septate eugregarine</name>
    <dbReference type="NCBI Taxonomy" id="110365"/>
    <lineage>
        <taxon>Eukaryota</taxon>
        <taxon>Sar</taxon>
        <taxon>Alveolata</taxon>
        <taxon>Apicomplexa</taxon>
        <taxon>Conoidasida</taxon>
        <taxon>Gregarinasina</taxon>
        <taxon>Eugregarinorida</taxon>
        <taxon>Gregarinidae</taxon>
        <taxon>Gregarina</taxon>
    </lineage>
</organism>
<protein>
    <recommendedName>
        <fullName evidence="3">Endonuclease-reverse transcriptase</fullName>
    </recommendedName>
</protein>
<accession>A0A023AWJ9</accession>
<dbReference type="AlphaFoldDB" id="A0A023AWJ9"/>
<sequence length="178" mass="20667">MRFRERLRLHFRKQKPLPPRQQNANQRLWEQYRKLKGEEGLTLIDETGNDIEPEQARTLLRAMLYERWSKAEDSYIPAKREATAYLDQPPHTGEIEAAIKAINKKAATGLDGIPARRVNQIPIDDLQQFIRLVWINTKLPRQLVDMKVKPIPKSLPRTTVGNTRPITIPSTVMKIINQ</sequence>
<evidence type="ECO:0000313" key="1">
    <source>
        <dbReference type="EMBL" id="EZG43089.1"/>
    </source>
</evidence>
<name>A0A023AWJ9_GRENI</name>
<evidence type="ECO:0008006" key="3">
    <source>
        <dbReference type="Google" id="ProtNLM"/>
    </source>
</evidence>
<proteinExistence type="predicted"/>
<dbReference type="EMBL" id="AFNH02001440">
    <property type="protein sequence ID" value="EZG43089.1"/>
    <property type="molecule type" value="Genomic_DNA"/>
</dbReference>
<dbReference type="VEuPathDB" id="CryptoDB:GNI_189060"/>
<dbReference type="RefSeq" id="XP_011134678.1">
    <property type="nucleotide sequence ID" value="XM_011136376.1"/>
</dbReference>
<keyword evidence="2" id="KW-1185">Reference proteome</keyword>
<dbReference type="Proteomes" id="UP000019763">
    <property type="component" value="Unassembled WGS sequence"/>
</dbReference>
<gene>
    <name evidence="1" type="ORF">GNI_189060</name>
</gene>
<dbReference type="GeneID" id="22916227"/>
<feature type="non-terminal residue" evidence="1">
    <location>
        <position position="178"/>
    </location>
</feature>